<dbReference type="EMBL" id="GBXM01036908">
    <property type="protein sequence ID" value="JAH71669.1"/>
    <property type="molecule type" value="Transcribed_RNA"/>
</dbReference>
<accession>A0A0E9V0K3</accession>
<reference evidence="1" key="1">
    <citation type="submission" date="2014-11" db="EMBL/GenBank/DDBJ databases">
        <authorList>
            <person name="Amaro Gonzalez C."/>
        </authorList>
    </citation>
    <scope>NUCLEOTIDE SEQUENCE</scope>
</reference>
<proteinExistence type="predicted"/>
<reference evidence="1" key="2">
    <citation type="journal article" date="2015" name="Fish Shellfish Immunol.">
        <title>Early steps in the European eel (Anguilla anguilla)-Vibrio vulnificus interaction in the gills: Role of the RtxA13 toxin.</title>
        <authorList>
            <person name="Callol A."/>
            <person name="Pajuelo D."/>
            <person name="Ebbesson L."/>
            <person name="Teles M."/>
            <person name="MacKenzie S."/>
            <person name="Amaro C."/>
        </authorList>
    </citation>
    <scope>NUCLEOTIDE SEQUENCE</scope>
</reference>
<sequence length="39" mass="4231">MSFILIFGNYSENINIRGHGGFIWLQSKLSGGFPGDISG</sequence>
<protein>
    <submittedName>
        <fullName evidence="1">Uncharacterized protein</fullName>
    </submittedName>
</protein>
<organism evidence="1">
    <name type="scientific">Anguilla anguilla</name>
    <name type="common">European freshwater eel</name>
    <name type="synonym">Muraena anguilla</name>
    <dbReference type="NCBI Taxonomy" id="7936"/>
    <lineage>
        <taxon>Eukaryota</taxon>
        <taxon>Metazoa</taxon>
        <taxon>Chordata</taxon>
        <taxon>Craniata</taxon>
        <taxon>Vertebrata</taxon>
        <taxon>Euteleostomi</taxon>
        <taxon>Actinopterygii</taxon>
        <taxon>Neopterygii</taxon>
        <taxon>Teleostei</taxon>
        <taxon>Anguilliformes</taxon>
        <taxon>Anguillidae</taxon>
        <taxon>Anguilla</taxon>
    </lineage>
</organism>
<evidence type="ECO:0000313" key="1">
    <source>
        <dbReference type="EMBL" id="JAH71669.1"/>
    </source>
</evidence>
<dbReference type="AlphaFoldDB" id="A0A0E9V0K3"/>
<name>A0A0E9V0K3_ANGAN</name>